<organism evidence="2 3">
    <name type="scientific">Anthropogastromicrobium aceti</name>
    <dbReference type="NCBI Taxonomy" id="2981768"/>
    <lineage>
        <taxon>Bacteria</taxon>
        <taxon>Bacillati</taxon>
        <taxon>Bacillota</taxon>
        <taxon>Clostridia</taxon>
        <taxon>Lachnospirales</taxon>
        <taxon>Lachnospiraceae</taxon>
        <taxon>Anthropogastromicrobium</taxon>
    </lineage>
</organism>
<dbReference type="InterPro" id="IPR003848">
    <property type="entry name" value="DUF218"/>
</dbReference>
<dbReference type="AlphaFoldDB" id="A0AAE3JD46"/>
<dbReference type="PANTHER" id="PTHR30336">
    <property type="entry name" value="INNER MEMBRANE PROTEIN, PROBABLE PERMEASE"/>
    <property type="match status" value="1"/>
</dbReference>
<dbReference type="Proteomes" id="UP001198200">
    <property type="component" value="Unassembled WGS sequence"/>
</dbReference>
<reference evidence="2 3" key="1">
    <citation type="submission" date="2021-10" db="EMBL/GenBank/DDBJ databases">
        <title>Anaerobic single-cell dispensing facilitates the cultivation of human gut bacteria.</title>
        <authorList>
            <person name="Afrizal A."/>
        </authorList>
    </citation>
    <scope>NUCLEOTIDE SEQUENCE [LARGE SCALE GENOMIC DNA]</scope>
    <source>
        <strain evidence="2 3">CLA-AA-H224</strain>
    </source>
</reference>
<sequence length="195" mass="22440">MDFLSFREEITKYIFAEDMLQKADIILIPGNAYPQNAERAAALYRQGYAPYILPSGKYSTLVGHFAGVLDRADRYNKEYKTEWEFLKDVLVQNGVDESAILKEDQATFTWENAKNSRIVTDQNKLVIQKAILCCRNVHARRSLMYYQKSFPEAKIFVSPSVIGNITKENWYTTKDGIDAVNAEISRILYQFSLLV</sequence>
<dbReference type="EMBL" id="JAJEQN010000013">
    <property type="protein sequence ID" value="MCC2221382.1"/>
    <property type="molecule type" value="Genomic_DNA"/>
</dbReference>
<evidence type="ECO:0000259" key="1">
    <source>
        <dbReference type="Pfam" id="PF02698"/>
    </source>
</evidence>
<dbReference type="PANTHER" id="PTHR30336:SF20">
    <property type="entry name" value="DUF218 DOMAIN-CONTAINING PROTEIN"/>
    <property type="match status" value="1"/>
</dbReference>
<dbReference type="GO" id="GO:0005886">
    <property type="term" value="C:plasma membrane"/>
    <property type="evidence" value="ECO:0007669"/>
    <property type="project" value="TreeGrafter"/>
</dbReference>
<dbReference type="CDD" id="cd06259">
    <property type="entry name" value="YdcF-like"/>
    <property type="match status" value="1"/>
</dbReference>
<dbReference type="InterPro" id="IPR014729">
    <property type="entry name" value="Rossmann-like_a/b/a_fold"/>
</dbReference>
<protein>
    <submittedName>
        <fullName evidence="2">YdcF family protein</fullName>
    </submittedName>
</protein>
<keyword evidence="3" id="KW-1185">Reference proteome</keyword>
<dbReference type="RefSeq" id="WP_308731577.1">
    <property type="nucleotide sequence ID" value="NZ_JAJEQN010000013.1"/>
</dbReference>
<comment type="caution">
    <text evidence="2">The sequence shown here is derived from an EMBL/GenBank/DDBJ whole genome shotgun (WGS) entry which is preliminary data.</text>
</comment>
<accession>A0AAE3JD46</accession>
<proteinExistence type="predicted"/>
<dbReference type="Pfam" id="PF02698">
    <property type="entry name" value="DUF218"/>
    <property type="match status" value="1"/>
</dbReference>
<evidence type="ECO:0000313" key="3">
    <source>
        <dbReference type="Proteomes" id="UP001198200"/>
    </source>
</evidence>
<dbReference type="Gene3D" id="3.40.50.620">
    <property type="entry name" value="HUPs"/>
    <property type="match status" value="1"/>
</dbReference>
<name>A0AAE3JD46_9FIRM</name>
<evidence type="ECO:0000313" key="2">
    <source>
        <dbReference type="EMBL" id="MCC2221382.1"/>
    </source>
</evidence>
<feature type="domain" description="DUF218" evidence="1">
    <location>
        <begin position="24"/>
        <end position="152"/>
    </location>
</feature>
<gene>
    <name evidence="2" type="ORF">LKD48_06960</name>
</gene>
<dbReference type="InterPro" id="IPR051599">
    <property type="entry name" value="Cell_Envelope_Assoc"/>
</dbReference>